<evidence type="ECO:0000313" key="2">
    <source>
        <dbReference type="EMBL" id="ATW30851.1"/>
    </source>
</evidence>
<dbReference type="Proteomes" id="UP000230008">
    <property type="component" value="Plasmid pHDA2C.2"/>
</dbReference>
<dbReference type="RefSeq" id="WP_100103810.1">
    <property type="nucleotide sequence ID" value="NZ_CAWNMT010000003.1"/>
</dbReference>
<reference evidence="3" key="2">
    <citation type="submission" date="2017-11" db="EMBL/GenBank/DDBJ databases">
        <title>PacBio sequencing of new strain of the secondary endosymbiont Candidatus Hamiltonella defensa.</title>
        <authorList>
            <person name="Strand M.R."/>
            <person name="Oliver K."/>
        </authorList>
    </citation>
    <scope>NUCLEOTIDE SEQUENCE [LARGE SCALE GENOMIC DNA]</scope>
    <source>
        <strain evidence="3">A2C</strain>
        <plasmid evidence="3">phda2c.2</plasmid>
    </source>
</reference>
<geneLocation type="plasmid" evidence="3">
    <name>phda2c.2</name>
</geneLocation>
<dbReference type="Pfam" id="PF10502">
    <property type="entry name" value="Peptidase_S26"/>
    <property type="match status" value="1"/>
</dbReference>
<protein>
    <submittedName>
        <fullName evidence="2">S26 family signal peptidase</fullName>
    </submittedName>
</protein>
<dbReference type="GO" id="GO:0006465">
    <property type="term" value="P:signal peptide processing"/>
    <property type="evidence" value="ECO:0007669"/>
    <property type="project" value="InterPro"/>
</dbReference>
<dbReference type="AlphaFoldDB" id="A0A2D3T5P8"/>
<dbReference type="Gene3D" id="2.10.109.10">
    <property type="entry name" value="Umud Fragment, subunit A"/>
    <property type="match status" value="1"/>
</dbReference>
<gene>
    <name evidence="2" type="ORF">BJP41_10270</name>
</gene>
<dbReference type="SUPFAM" id="SSF51306">
    <property type="entry name" value="LexA/Signal peptidase"/>
    <property type="match status" value="1"/>
</dbReference>
<dbReference type="EMBL" id="CP017608">
    <property type="protein sequence ID" value="ATW30851.1"/>
    <property type="molecule type" value="Genomic_DNA"/>
</dbReference>
<dbReference type="CDD" id="cd06530">
    <property type="entry name" value="S26_SPase_I"/>
    <property type="match status" value="1"/>
</dbReference>
<sequence>MRFSLKKYFVKKESWKRFSVKAVVTLLVLWAAGVAFASRYRIGIDPQQGKCLPGYTFFLIDLKDPSLERGAVYAFHAKNMPPFYKDGTRMVKILTGMPGDKVEINDKWKITVNGDVVGEGLQLAGNLNLPESHFYGKATLKDGHYWFMGKSSFSFDSRYWGTVKDDQIIGRAYPLF</sequence>
<reference evidence="3" key="1">
    <citation type="submission" date="2016-10" db="EMBL/GenBank/DDBJ databases">
        <authorList>
            <person name="Chevignon G."/>
        </authorList>
    </citation>
    <scope>NUCLEOTIDE SEQUENCE [LARGE SCALE GENOMIC DNA]</scope>
    <source>
        <strain evidence="3">A2C</strain>
        <plasmid evidence="3">phda2c.2</plasmid>
    </source>
</reference>
<name>A0A2D3T5P8_9ENTR</name>
<dbReference type="InterPro" id="IPR019533">
    <property type="entry name" value="Peptidase_S26"/>
</dbReference>
<evidence type="ECO:0000313" key="3">
    <source>
        <dbReference type="Proteomes" id="UP000230008"/>
    </source>
</evidence>
<dbReference type="GO" id="GO:0004252">
    <property type="term" value="F:serine-type endopeptidase activity"/>
    <property type="evidence" value="ECO:0007669"/>
    <property type="project" value="InterPro"/>
</dbReference>
<evidence type="ECO:0000259" key="1">
    <source>
        <dbReference type="Pfam" id="PF10502"/>
    </source>
</evidence>
<feature type="domain" description="Peptidase S26" evidence="1">
    <location>
        <begin position="22"/>
        <end position="172"/>
    </location>
</feature>
<keyword evidence="2" id="KW-0614">Plasmid</keyword>
<dbReference type="InterPro" id="IPR036286">
    <property type="entry name" value="LexA/Signal_pep-like_sf"/>
</dbReference>
<proteinExistence type="predicted"/>
<accession>A0A2D3T5P8</accession>
<organism evidence="2 3">
    <name type="scientific">Candidatus Williamhamiltonella defendens</name>
    <dbReference type="NCBI Taxonomy" id="138072"/>
    <lineage>
        <taxon>Bacteria</taxon>
        <taxon>Pseudomonadati</taxon>
        <taxon>Pseudomonadota</taxon>
        <taxon>Gammaproteobacteria</taxon>
        <taxon>Enterobacterales</taxon>
        <taxon>Enterobacteriaceae</taxon>
        <taxon>aphid secondary symbionts</taxon>
        <taxon>Candidatus Williamhamiltonella</taxon>
    </lineage>
</organism>